<dbReference type="EMBL" id="EU309041">
    <property type="protein sequence ID" value="ABY65787.1"/>
    <property type="molecule type" value="Genomic_DNA"/>
</dbReference>
<evidence type="ECO:0000313" key="4">
    <source>
        <dbReference type="Proteomes" id="UP000203316"/>
    </source>
</evidence>
<name>B0FDS9_9ABAC</name>
<keyword evidence="4" id="KW-1185">Reference proteome</keyword>
<feature type="domain" description="Bro-N" evidence="2">
    <location>
        <begin position="4"/>
        <end position="130"/>
    </location>
</feature>
<evidence type="ECO:0000313" key="3">
    <source>
        <dbReference type="EMBL" id="ABY65787.1"/>
    </source>
</evidence>
<proteinExistence type="predicted"/>
<organism evidence="3 4">
    <name type="scientific">Orgyia leucostigma nucleopolyhedrovirus</name>
    <dbReference type="NCBI Taxonomy" id="490711"/>
    <lineage>
        <taxon>Viruses</taxon>
        <taxon>Viruses incertae sedis</taxon>
        <taxon>Naldaviricetes</taxon>
        <taxon>Lefavirales</taxon>
        <taxon>Baculoviridae</taxon>
        <taxon>Alphabaculovirus</taxon>
        <taxon>Alphabaculovirus orleucostigmae</taxon>
    </lineage>
</organism>
<dbReference type="InterPro" id="IPR003497">
    <property type="entry name" value="BRO_N_domain"/>
</dbReference>
<dbReference type="GeneID" id="5850478"/>
<dbReference type="Pfam" id="PF02498">
    <property type="entry name" value="Bro-N"/>
    <property type="match status" value="1"/>
</dbReference>
<evidence type="ECO:0000259" key="2">
    <source>
        <dbReference type="PROSITE" id="PS51750"/>
    </source>
</evidence>
<keyword evidence="1" id="KW-0175">Coiled coil</keyword>
<dbReference type="KEGG" id="vg:5850478"/>
<dbReference type="SMART" id="SM01040">
    <property type="entry name" value="Bro-N"/>
    <property type="match status" value="1"/>
</dbReference>
<reference evidence="3 4" key="1">
    <citation type="submission" date="2007-11" db="EMBL/GenBank/DDBJ databases">
        <title>Sequence and organization of Orgyia leucostigma nucleopolyhedrovirus genome.</title>
        <authorList>
            <person name="Eveleigh R.J.M."/>
            <person name="Lapointe R."/>
            <person name="Graham R.I."/>
            <person name="Lauzon H.A.M."/>
            <person name="Pavlik L."/>
            <person name="Arif B.M."/>
            <person name="Lucarotti C.J."/>
        </authorList>
    </citation>
    <scope>NUCLEOTIDE SEQUENCE [LARGE SCALE GENOMIC DNA]</scope>
    <source>
        <strain evidence="3">CFS-77</strain>
    </source>
</reference>
<feature type="coiled-coil region" evidence="1">
    <location>
        <begin position="161"/>
        <end position="191"/>
    </location>
</feature>
<dbReference type="OrthoDB" id="5316at10239"/>
<dbReference type="Proteomes" id="UP000203316">
    <property type="component" value="Segment"/>
</dbReference>
<evidence type="ECO:0000256" key="1">
    <source>
        <dbReference type="SAM" id="Coils"/>
    </source>
</evidence>
<dbReference type="PROSITE" id="PS51750">
    <property type="entry name" value="BRO_N"/>
    <property type="match status" value="1"/>
</dbReference>
<dbReference type="RefSeq" id="YP_001650971.1">
    <property type="nucleotide sequence ID" value="NC_010276.1"/>
</dbReference>
<accession>B0FDS9</accession>
<protein>
    <submittedName>
        <fullName evidence="3">Baculovirus repeated ORF d</fullName>
    </submittedName>
</protein>
<sequence>METSLQIQSSAFTFNDKTLHFKYLIRNGEVLFVAKTIAKNLMFTDCDRAVSNVVDKKYKFVYGQLITSASVGVNKKKSIDESDPLYLHPNAVLIDKKGAVQLISKCKFADVVELQVWLLETVIPSILCTNVDSCVSSLPPPPLPNKNVKIDNSGNNNNLNLKNIEEKINLLESALVQKDELINQIIESKDRQRDEIINVIVDKNNCRIDAVVASKDKQINRVMNDLNRMYNGFQDTLCQKNDLLKHTIEMLDVKEQMMERAMDMVKNKDLMLQQALDLIKSKDDLLEKNLHEAKIKDELLSKIVDANGSLIKRVSELAEQRNIINDRRCYDNNDVDDTRFYVTRRGKTFMVATGQRSYIDSRKKQMCGRVVVNAKRLNSQFDWNHVVALVNDDNDGSVAIKSKHKRLIFKSDEAATNFEIKLKSHFY</sequence>